<comment type="caution">
    <text evidence="1">The sequence shown here is derived from an EMBL/GenBank/DDBJ whole genome shotgun (WGS) entry which is preliminary data.</text>
</comment>
<accession>X1DFG0</accession>
<protein>
    <submittedName>
        <fullName evidence="1">Uncharacterized protein</fullName>
    </submittedName>
</protein>
<proteinExistence type="predicted"/>
<name>X1DFG0_9ZZZZ</name>
<reference evidence="1" key="1">
    <citation type="journal article" date="2014" name="Front. Microbiol.">
        <title>High frequency of phylogenetically diverse reductive dehalogenase-homologous genes in deep subseafloor sedimentary metagenomes.</title>
        <authorList>
            <person name="Kawai M."/>
            <person name="Futagami T."/>
            <person name="Toyoda A."/>
            <person name="Takaki Y."/>
            <person name="Nishi S."/>
            <person name="Hori S."/>
            <person name="Arai W."/>
            <person name="Tsubouchi T."/>
            <person name="Morono Y."/>
            <person name="Uchiyama I."/>
            <person name="Ito T."/>
            <person name="Fujiyama A."/>
            <person name="Inagaki F."/>
            <person name="Takami H."/>
        </authorList>
    </citation>
    <scope>NUCLEOTIDE SEQUENCE</scope>
    <source>
        <strain evidence="1">Expedition CK06-06</strain>
    </source>
</reference>
<sequence length="69" mass="8402">YRIDLPDFKLSRYLALHDFLNDQQYPLNLRLNLLGRIRIERPKLAEQLKQQEEKLLKQSKQLEQLPRTN</sequence>
<feature type="non-terminal residue" evidence="1">
    <location>
        <position position="1"/>
    </location>
</feature>
<gene>
    <name evidence="1" type="ORF">S01H4_44089</name>
</gene>
<dbReference type="AlphaFoldDB" id="X1DFG0"/>
<dbReference type="EMBL" id="BART01024399">
    <property type="protein sequence ID" value="GAH03799.1"/>
    <property type="molecule type" value="Genomic_DNA"/>
</dbReference>
<organism evidence="1">
    <name type="scientific">marine sediment metagenome</name>
    <dbReference type="NCBI Taxonomy" id="412755"/>
    <lineage>
        <taxon>unclassified sequences</taxon>
        <taxon>metagenomes</taxon>
        <taxon>ecological metagenomes</taxon>
    </lineage>
</organism>
<evidence type="ECO:0000313" key="1">
    <source>
        <dbReference type="EMBL" id="GAH03799.1"/>
    </source>
</evidence>